<evidence type="ECO:0000256" key="8">
    <source>
        <dbReference type="ARBA" id="ARBA00022741"/>
    </source>
</evidence>
<dbReference type="InterPro" id="IPR029056">
    <property type="entry name" value="Ribokinase-like"/>
</dbReference>
<dbReference type="GO" id="GO:0005524">
    <property type="term" value="F:ATP binding"/>
    <property type="evidence" value="ECO:0007669"/>
    <property type="project" value="UniProtKB-KW"/>
</dbReference>
<evidence type="ECO:0000256" key="15">
    <source>
        <dbReference type="SAM" id="MobiDB-lite"/>
    </source>
</evidence>
<dbReference type="CDD" id="cd01173">
    <property type="entry name" value="pyridoxal_pyridoxamine_kinase"/>
    <property type="match status" value="1"/>
</dbReference>
<dbReference type="Gene3D" id="3.40.1190.20">
    <property type="match status" value="1"/>
</dbReference>
<dbReference type="InterPro" id="IPR004625">
    <property type="entry name" value="PyrdxlKinase"/>
</dbReference>
<evidence type="ECO:0000313" key="17">
    <source>
        <dbReference type="EMBL" id="JAP86010.1"/>
    </source>
</evidence>
<evidence type="ECO:0000256" key="6">
    <source>
        <dbReference type="ARBA" id="ARBA00018134"/>
    </source>
</evidence>
<keyword evidence="7" id="KW-0808">Transferase</keyword>
<comment type="catalytic activity">
    <reaction evidence="13">
        <text>pyridoxal + ATP = pyridoxal 5'-phosphate + ADP + H(+)</text>
        <dbReference type="Rhea" id="RHEA:10224"/>
        <dbReference type="ChEBI" id="CHEBI:15378"/>
        <dbReference type="ChEBI" id="CHEBI:17310"/>
        <dbReference type="ChEBI" id="CHEBI:30616"/>
        <dbReference type="ChEBI" id="CHEBI:456216"/>
        <dbReference type="ChEBI" id="CHEBI:597326"/>
        <dbReference type="EC" id="2.7.1.35"/>
    </reaction>
    <physiologicalReaction direction="left-to-right" evidence="13">
        <dbReference type="Rhea" id="RHEA:10225"/>
    </physiologicalReaction>
</comment>
<evidence type="ECO:0000256" key="2">
    <source>
        <dbReference type="ARBA" id="ARBA00004835"/>
    </source>
</evidence>
<evidence type="ECO:0000259" key="16">
    <source>
        <dbReference type="Pfam" id="PF08543"/>
    </source>
</evidence>
<accession>A0A131Z5G5</accession>
<evidence type="ECO:0000256" key="14">
    <source>
        <dbReference type="ARBA" id="ARBA00048524"/>
    </source>
</evidence>
<comment type="similarity">
    <text evidence="4">Belongs to the pyridoxine kinase family.</text>
</comment>
<comment type="catalytic activity">
    <reaction evidence="12">
        <text>pyridoxamine + ATP = pyridoxamine 5'-phosphate + ADP + H(+)</text>
        <dbReference type="Rhea" id="RHEA:25104"/>
        <dbReference type="ChEBI" id="CHEBI:15378"/>
        <dbReference type="ChEBI" id="CHEBI:30616"/>
        <dbReference type="ChEBI" id="CHEBI:57761"/>
        <dbReference type="ChEBI" id="CHEBI:58451"/>
        <dbReference type="ChEBI" id="CHEBI:456216"/>
        <dbReference type="EC" id="2.7.1.35"/>
    </reaction>
    <physiologicalReaction direction="left-to-right" evidence="12">
        <dbReference type="Rhea" id="RHEA:25105"/>
    </physiologicalReaction>
</comment>
<dbReference type="EC" id="2.7.1.35" evidence="5"/>
<comment type="catalytic activity">
    <reaction evidence="14">
        <text>pyridoxine + ATP = pyridoxine 5'-phosphate + ADP + H(+)</text>
        <dbReference type="Rhea" id="RHEA:25108"/>
        <dbReference type="ChEBI" id="CHEBI:15378"/>
        <dbReference type="ChEBI" id="CHEBI:16709"/>
        <dbReference type="ChEBI" id="CHEBI:30616"/>
        <dbReference type="ChEBI" id="CHEBI:58589"/>
        <dbReference type="ChEBI" id="CHEBI:456216"/>
        <dbReference type="EC" id="2.7.1.35"/>
    </reaction>
    <physiologicalReaction direction="left-to-right" evidence="14">
        <dbReference type="Rhea" id="RHEA:25109"/>
    </physiologicalReaction>
</comment>
<sequence>MARDYRVLSIQSHVVSGYVGNKSACFPLQTLGFEVDFINSVQFTNHTGYPFCKGQVLNAEELQDLYDGLKLNRITKYSHVLTGYVGSDSFLNKVADIVQELKQENSSLMYVCDPVMGDNGKLYVPQSLVNIYKDRLVAMADVVTPNQYELELLSEKQITTESTVLEAMDVLHTKGIPIVVLTSYRPSDTAKEIYLYGSSKKGGQRSAVKIEIPAINAQFTGTGDLLAACILAWITRTNNLKEALEKAVATVQGVLLKTFKHASEKEKEKEGEAAAGAPPASESEGGPQPAAPAAAAAAAAALLELRLVQSKEHIENPHSDIRAIKIF</sequence>
<dbReference type="NCBIfam" id="TIGR00687">
    <property type="entry name" value="pyridox_kin"/>
    <property type="match status" value="1"/>
</dbReference>
<evidence type="ECO:0000256" key="4">
    <source>
        <dbReference type="ARBA" id="ARBA00008805"/>
    </source>
</evidence>
<dbReference type="PANTHER" id="PTHR10534:SF2">
    <property type="entry name" value="PYRIDOXAL KINASE"/>
    <property type="match status" value="1"/>
</dbReference>
<dbReference type="GO" id="GO:0008478">
    <property type="term" value="F:pyridoxal kinase activity"/>
    <property type="evidence" value="ECO:0007669"/>
    <property type="project" value="UniProtKB-EC"/>
</dbReference>
<evidence type="ECO:0000256" key="7">
    <source>
        <dbReference type="ARBA" id="ARBA00022679"/>
    </source>
</evidence>
<reference evidence="17" key="1">
    <citation type="journal article" date="2016" name="Ticks Tick Borne Dis.">
        <title>De novo assembly and annotation of the salivary gland transcriptome of Rhipicephalus appendiculatus male and female ticks during blood feeding.</title>
        <authorList>
            <person name="de Castro M.H."/>
            <person name="de Klerk D."/>
            <person name="Pienaar R."/>
            <person name="Latif A.A."/>
            <person name="Rees D.J."/>
            <person name="Mans B.J."/>
        </authorList>
    </citation>
    <scope>NUCLEOTIDE SEQUENCE</scope>
    <source>
        <tissue evidence="17">Salivary glands</tissue>
    </source>
</reference>
<dbReference type="GO" id="GO:0009443">
    <property type="term" value="P:pyridoxal 5'-phosphate salvage"/>
    <property type="evidence" value="ECO:0007669"/>
    <property type="project" value="InterPro"/>
</dbReference>
<evidence type="ECO:0000256" key="1">
    <source>
        <dbReference type="ARBA" id="ARBA00004750"/>
    </source>
</evidence>
<organism evidence="17">
    <name type="scientific">Rhipicephalus appendiculatus</name>
    <name type="common">Brown ear tick</name>
    <dbReference type="NCBI Taxonomy" id="34631"/>
    <lineage>
        <taxon>Eukaryota</taxon>
        <taxon>Metazoa</taxon>
        <taxon>Ecdysozoa</taxon>
        <taxon>Arthropoda</taxon>
        <taxon>Chelicerata</taxon>
        <taxon>Arachnida</taxon>
        <taxon>Acari</taxon>
        <taxon>Parasitiformes</taxon>
        <taxon>Ixodida</taxon>
        <taxon>Ixodoidea</taxon>
        <taxon>Ixodidae</taxon>
        <taxon>Rhipicephalinae</taxon>
        <taxon>Rhipicephalus</taxon>
        <taxon>Rhipicephalus</taxon>
    </lineage>
</organism>
<dbReference type="AlphaFoldDB" id="A0A131Z5G5"/>
<evidence type="ECO:0000256" key="9">
    <source>
        <dbReference type="ARBA" id="ARBA00022777"/>
    </source>
</evidence>
<feature type="compositionally biased region" description="Basic and acidic residues" evidence="15">
    <location>
        <begin position="262"/>
        <end position="272"/>
    </location>
</feature>
<comment type="pathway">
    <text evidence="2">Cofactor metabolism; pyridoxal 5'-phosphate salvage; pyridoxine 5'-phosphate from pyridoxine: step 1/1.</text>
</comment>
<dbReference type="PANTHER" id="PTHR10534">
    <property type="entry name" value="PYRIDOXAL KINASE"/>
    <property type="match status" value="1"/>
</dbReference>
<comment type="pathway">
    <text evidence="1">Cofactor metabolism; pyridoxal 5'-phosphate salvage; pyridoxamine 5'-phosphate from pyridoxamine: step 1/1.</text>
</comment>
<dbReference type="InterPro" id="IPR013749">
    <property type="entry name" value="PM/HMP-P_kinase-1"/>
</dbReference>
<dbReference type="Pfam" id="PF08543">
    <property type="entry name" value="Phos_pyr_kin"/>
    <property type="match status" value="1"/>
</dbReference>
<feature type="domain" description="Pyridoxamine kinase/Phosphomethylpyrimidine kinase" evidence="16">
    <location>
        <begin position="82"/>
        <end position="261"/>
    </location>
</feature>
<comment type="pathway">
    <text evidence="3">Cofactor metabolism; pyridoxal 5'-phosphate salvage; pyridoxal 5'-phosphate from pyridoxal: step 1/1.</text>
</comment>
<protein>
    <recommendedName>
        <fullName evidence="6">Pyridoxal kinase</fullName>
        <ecNumber evidence="5">2.7.1.35</ecNumber>
    </recommendedName>
    <alternativeName>
        <fullName evidence="11">Pyridoxine kinase</fullName>
    </alternativeName>
</protein>
<keyword evidence="10" id="KW-0067">ATP-binding</keyword>
<evidence type="ECO:0000256" key="10">
    <source>
        <dbReference type="ARBA" id="ARBA00022840"/>
    </source>
</evidence>
<evidence type="ECO:0000256" key="3">
    <source>
        <dbReference type="ARBA" id="ARBA00005210"/>
    </source>
</evidence>
<keyword evidence="9 17" id="KW-0418">Kinase</keyword>
<evidence type="ECO:0000256" key="13">
    <source>
        <dbReference type="ARBA" id="ARBA00047377"/>
    </source>
</evidence>
<feature type="compositionally biased region" description="Low complexity" evidence="15">
    <location>
        <begin position="273"/>
        <end position="293"/>
    </location>
</feature>
<evidence type="ECO:0000256" key="12">
    <source>
        <dbReference type="ARBA" id="ARBA00047310"/>
    </source>
</evidence>
<evidence type="ECO:0000256" key="11">
    <source>
        <dbReference type="ARBA" id="ARBA00032808"/>
    </source>
</evidence>
<name>A0A131Z5G5_RHIAP</name>
<dbReference type="GO" id="GO:0005829">
    <property type="term" value="C:cytosol"/>
    <property type="evidence" value="ECO:0007669"/>
    <property type="project" value="TreeGrafter"/>
</dbReference>
<keyword evidence="8" id="KW-0547">Nucleotide-binding</keyword>
<evidence type="ECO:0000256" key="5">
    <source>
        <dbReference type="ARBA" id="ARBA00012104"/>
    </source>
</evidence>
<feature type="region of interest" description="Disordered" evidence="15">
    <location>
        <begin position="262"/>
        <end position="293"/>
    </location>
</feature>
<proteinExistence type="inferred from homology"/>
<dbReference type="SUPFAM" id="SSF53613">
    <property type="entry name" value="Ribokinase-like"/>
    <property type="match status" value="1"/>
</dbReference>
<dbReference type="UniPathway" id="UPA01068">
    <property type="reaction ID" value="UER00298"/>
</dbReference>
<dbReference type="EMBL" id="GEDV01002547">
    <property type="protein sequence ID" value="JAP86010.1"/>
    <property type="molecule type" value="Transcribed_RNA"/>
</dbReference>